<feature type="transmembrane region" description="Helical" evidence="1">
    <location>
        <begin position="44"/>
        <end position="65"/>
    </location>
</feature>
<feature type="transmembrane region" description="Helical" evidence="1">
    <location>
        <begin position="71"/>
        <end position="100"/>
    </location>
</feature>
<protein>
    <submittedName>
        <fullName evidence="2">Uncharacterized protein</fullName>
    </submittedName>
</protein>
<name>A0AAF0FPR3_9EURY</name>
<reference evidence="2" key="1">
    <citation type="submission" date="2022-01" db="EMBL/GenBank/DDBJ databases">
        <title>Complete genome of Methanomicrobium antiquum DSM 21220.</title>
        <authorList>
            <person name="Chen S.-C."/>
            <person name="You Y.-T."/>
            <person name="Zhou Y.-Z."/>
            <person name="Lai M.-C."/>
        </authorList>
    </citation>
    <scope>NUCLEOTIDE SEQUENCE</scope>
    <source>
        <strain evidence="2">DSM 21220</strain>
    </source>
</reference>
<sequence length="173" mass="20036">MTKQGFSGENAQIKSFKIQYVVFSLTISVLSLLSVFLSGNFSDLIFSARIFALFAFLFASFYSYIKIKPLFAVVFGEIVVFTTGDFLIMFIIQAVIGVFFYLSYVSEKKSDIFRYLLLLLPVCLIFSLFSEILNIFEYLLLCILFLSAFYLLIKINWRRIARRTNPKKTEGYK</sequence>
<dbReference type="EMBL" id="CP091092">
    <property type="protein sequence ID" value="WFN37357.1"/>
    <property type="molecule type" value="Genomic_DNA"/>
</dbReference>
<keyword evidence="3" id="KW-1185">Reference proteome</keyword>
<dbReference type="KEGG" id="manq:L1994_02920"/>
<dbReference type="RefSeq" id="WP_278100196.1">
    <property type="nucleotide sequence ID" value="NZ_CP091092.1"/>
</dbReference>
<keyword evidence="1" id="KW-0472">Membrane</keyword>
<accession>A0AAF0FPR3</accession>
<dbReference type="Proteomes" id="UP001218895">
    <property type="component" value="Chromosome"/>
</dbReference>
<feature type="transmembrane region" description="Helical" evidence="1">
    <location>
        <begin position="135"/>
        <end position="153"/>
    </location>
</feature>
<organism evidence="2 3">
    <name type="scientific">Methanomicrobium antiquum</name>
    <dbReference type="NCBI Taxonomy" id="487686"/>
    <lineage>
        <taxon>Archaea</taxon>
        <taxon>Methanobacteriati</taxon>
        <taxon>Methanobacteriota</taxon>
        <taxon>Stenosarchaea group</taxon>
        <taxon>Methanomicrobia</taxon>
        <taxon>Methanomicrobiales</taxon>
        <taxon>Methanomicrobiaceae</taxon>
        <taxon>Methanomicrobium</taxon>
    </lineage>
</organism>
<feature type="transmembrane region" description="Helical" evidence="1">
    <location>
        <begin position="112"/>
        <end position="129"/>
    </location>
</feature>
<evidence type="ECO:0000256" key="1">
    <source>
        <dbReference type="SAM" id="Phobius"/>
    </source>
</evidence>
<dbReference type="AlphaFoldDB" id="A0AAF0FPR3"/>
<keyword evidence="1" id="KW-1133">Transmembrane helix</keyword>
<gene>
    <name evidence="2" type="ORF">L1994_02920</name>
</gene>
<feature type="transmembrane region" description="Helical" evidence="1">
    <location>
        <begin position="20"/>
        <end position="37"/>
    </location>
</feature>
<proteinExistence type="predicted"/>
<evidence type="ECO:0000313" key="2">
    <source>
        <dbReference type="EMBL" id="WFN37357.1"/>
    </source>
</evidence>
<keyword evidence="1" id="KW-0812">Transmembrane</keyword>
<evidence type="ECO:0000313" key="3">
    <source>
        <dbReference type="Proteomes" id="UP001218895"/>
    </source>
</evidence>
<dbReference type="GeneID" id="79949313"/>